<gene>
    <name evidence="1" type="ORF">FVE85_6690</name>
</gene>
<dbReference type="EMBL" id="VRMN01000001">
    <property type="protein sequence ID" value="KAA8499105.1"/>
    <property type="molecule type" value="Genomic_DNA"/>
</dbReference>
<dbReference type="SUPFAM" id="SSF53474">
    <property type="entry name" value="alpha/beta-Hydrolases"/>
    <property type="match status" value="1"/>
</dbReference>
<dbReference type="OrthoDB" id="9987145at2759"/>
<evidence type="ECO:0000313" key="2">
    <source>
        <dbReference type="Proteomes" id="UP000324585"/>
    </source>
</evidence>
<dbReference type="Pfam" id="PF09752">
    <property type="entry name" value="ABHD18"/>
    <property type="match status" value="1"/>
</dbReference>
<dbReference type="AlphaFoldDB" id="A0A5J4Z6Z0"/>
<dbReference type="Gene3D" id="3.40.50.1820">
    <property type="entry name" value="alpha/beta hydrolase"/>
    <property type="match status" value="1"/>
</dbReference>
<sequence length="378" mass="41281">MGIIVDFIAYITSFCLGLCDWLGASVLRNDLFFTDPHFDELRALKCEELMLSDIPFNHASFWTSVNVSRRHELEGVSNGLAYAVFELSGPSPAASVLQFDESSVFRAQIVVPGTCSDAEDLGDLEVLSLLCKPILQVAILLPATGDVGFGTRRKELAIPLCTHVSNAAFTACVMLQAPFYGQRRPKMWKGKTSLPTVDALFAQSTGIVVEARMLAAMCMDLLGMRRVAFAGSSYGGAMATLAGLTYHRNAGVCSRCGCDSPMVPFTSHKSVLSTGVDWSVQDRANLLKMLSPMSVFALLEFANSRKTRRVGIFLDARHDHFVLKEPAEALVRGFSMAENSVVLDRLQLIGGHGTALFGYFSSHKTFISSIRRVLECIE</sequence>
<evidence type="ECO:0000313" key="1">
    <source>
        <dbReference type="EMBL" id="KAA8499105.1"/>
    </source>
</evidence>
<dbReference type="OMA" id="IMCARRR"/>
<comment type="caution">
    <text evidence="1">The sequence shown here is derived from an EMBL/GenBank/DDBJ whole genome shotgun (WGS) entry which is preliminary data.</text>
</comment>
<dbReference type="Proteomes" id="UP000324585">
    <property type="component" value="Unassembled WGS sequence"/>
</dbReference>
<dbReference type="PANTHER" id="PTHR13617:SF14">
    <property type="entry name" value="PROTEIN ABHD18"/>
    <property type="match status" value="1"/>
</dbReference>
<protein>
    <submittedName>
        <fullName evidence="1">Protein ABHD18</fullName>
    </submittedName>
</protein>
<accession>A0A5J4Z6Z0</accession>
<dbReference type="InterPro" id="IPR029058">
    <property type="entry name" value="AB_hydrolase_fold"/>
</dbReference>
<organism evidence="1 2">
    <name type="scientific">Porphyridium purpureum</name>
    <name type="common">Red alga</name>
    <name type="synonym">Porphyridium cruentum</name>
    <dbReference type="NCBI Taxonomy" id="35688"/>
    <lineage>
        <taxon>Eukaryota</taxon>
        <taxon>Rhodophyta</taxon>
        <taxon>Bangiophyceae</taxon>
        <taxon>Porphyridiales</taxon>
        <taxon>Porphyridiaceae</taxon>
        <taxon>Porphyridium</taxon>
    </lineage>
</organism>
<proteinExistence type="predicted"/>
<reference evidence="2" key="1">
    <citation type="journal article" date="2019" name="Nat. Commun.">
        <title>Expansion of phycobilisome linker gene families in mesophilic red algae.</title>
        <authorList>
            <person name="Lee J."/>
            <person name="Kim D."/>
            <person name="Bhattacharya D."/>
            <person name="Yoon H.S."/>
        </authorList>
    </citation>
    <scope>NUCLEOTIDE SEQUENCE [LARGE SCALE GENOMIC DNA]</scope>
    <source>
        <strain evidence="2">CCMP 1328</strain>
    </source>
</reference>
<keyword evidence="2" id="KW-1185">Reference proteome</keyword>
<name>A0A5J4Z6Z0_PORPP</name>
<dbReference type="InterPro" id="IPR019149">
    <property type="entry name" value="ABHD18"/>
</dbReference>
<dbReference type="PANTHER" id="PTHR13617">
    <property type="entry name" value="PROTEIN ABHD18"/>
    <property type="match status" value="1"/>
</dbReference>